<dbReference type="Proteomes" id="UP001412067">
    <property type="component" value="Unassembled WGS sequence"/>
</dbReference>
<gene>
    <name evidence="6" type="ORF">KSP40_PGU003437</name>
</gene>
<comment type="subcellular location">
    <subcellularLocation>
        <location evidence="1">Membrane</location>
        <topology evidence="1">Multi-pass membrane protein</topology>
    </subcellularLocation>
</comment>
<proteinExistence type="predicted"/>
<evidence type="ECO:0000256" key="5">
    <source>
        <dbReference type="SAM" id="Phobius"/>
    </source>
</evidence>
<dbReference type="EMBL" id="JBBWWR010000008">
    <property type="protein sequence ID" value="KAK8962820.1"/>
    <property type="molecule type" value="Genomic_DNA"/>
</dbReference>
<feature type="transmembrane region" description="Helical" evidence="5">
    <location>
        <begin position="59"/>
        <end position="84"/>
    </location>
</feature>
<dbReference type="Pfam" id="PF04142">
    <property type="entry name" value="Nuc_sug_transp"/>
    <property type="match status" value="1"/>
</dbReference>
<organism evidence="6 7">
    <name type="scientific">Platanthera guangdongensis</name>
    <dbReference type="NCBI Taxonomy" id="2320717"/>
    <lineage>
        <taxon>Eukaryota</taxon>
        <taxon>Viridiplantae</taxon>
        <taxon>Streptophyta</taxon>
        <taxon>Embryophyta</taxon>
        <taxon>Tracheophyta</taxon>
        <taxon>Spermatophyta</taxon>
        <taxon>Magnoliopsida</taxon>
        <taxon>Liliopsida</taxon>
        <taxon>Asparagales</taxon>
        <taxon>Orchidaceae</taxon>
        <taxon>Orchidoideae</taxon>
        <taxon>Orchideae</taxon>
        <taxon>Orchidinae</taxon>
        <taxon>Platanthera</taxon>
    </lineage>
</organism>
<evidence type="ECO:0000313" key="7">
    <source>
        <dbReference type="Proteomes" id="UP001412067"/>
    </source>
</evidence>
<dbReference type="PANTHER" id="PTHR10231">
    <property type="entry name" value="NUCLEOTIDE-SUGAR TRANSMEMBRANE TRANSPORTER"/>
    <property type="match status" value="1"/>
</dbReference>
<reference evidence="6 7" key="1">
    <citation type="journal article" date="2022" name="Nat. Plants">
        <title>Genomes of leafy and leafless Platanthera orchids illuminate the evolution of mycoheterotrophy.</title>
        <authorList>
            <person name="Li M.H."/>
            <person name="Liu K.W."/>
            <person name="Li Z."/>
            <person name="Lu H.C."/>
            <person name="Ye Q.L."/>
            <person name="Zhang D."/>
            <person name="Wang J.Y."/>
            <person name="Li Y.F."/>
            <person name="Zhong Z.M."/>
            <person name="Liu X."/>
            <person name="Yu X."/>
            <person name="Liu D.K."/>
            <person name="Tu X.D."/>
            <person name="Liu B."/>
            <person name="Hao Y."/>
            <person name="Liao X.Y."/>
            <person name="Jiang Y.T."/>
            <person name="Sun W.H."/>
            <person name="Chen J."/>
            <person name="Chen Y.Q."/>
            <person name="Ai Y."/>
            <person name="Zhai J.W."/>
            <person name="Wu S.S."/>
            <person name="Zhou Z."/>
            <person name="Hsiao Y.Y."/>
            <person name="Wu W.L."/>
            <person name="Chen Y.Y."/>
            <person name="Lin Y.F."/>
            <person name="Hsu J.L."/>
            <person name="Li C.Y."/>
            <person name="Wang Z.W."/>
            <person name="Zhao X."/>
            <person name="Zhong W.Y."/>
            <person name="Ma X.K."/>
            <person name="Ma L."/>
            <person name="Huang J."/>
            <person name="Chen G.Z."/>
            <person name="Huang M.Z."/>
            <person name="Huang L."/>
            <person name="Peng D.H."/>
            <person name="Luo Y.B."/>
            <person name="Zou S.Q."/>
            <person name="Chen S.P."/>
            <person name="Lan S."/>
            <person name="Tsai W.C."/>
            <person name="Van de Peer Y."/>
            <person name="Liu Z.J."/>
        </authorList>
    </citation>
    <scope>NUCLEOTIDE SEQUENCE [LARGE SCALE GENOMIC DNA]</scope>
    <source>
        <strain evidence="6">Lor288</strain>
    </source>
</reference>
<name>A0ABR2MFT7_9ASPA</name>
<evidence type="ECO:0000256" key="2">
    <source>
        <dbReference type="ARBA" id="ARBA00022692"/>
    </source>
</evidence>
<feature type="transmembrane region" description="Helical" evidence="5">
    <location>
        <begin position="30"/>
        <end position="47"/>
    </location>
</feature>
<dbReference type="InterPro" id="IPR007271">
    <property type="entry name" value="Nuc_sug_transpt"/>
</dbReference>
<sequence>MFDFKEVDALFSCLQVVIRKYLLRATKGRTFWFSLFGVIYNLVAFYNTNLDRAISIGFFHGYSFITICLIFAQALSEVAVIMVLKYADNIVKVYSTSVTMFFTTIISSMILFDFDLMSSFFASLV</sequence>
<keyword evidence="7" id="KW-1185">Reference proteome</keyword>
<evidence type="ECO:0000313" key="6">
    <source>
        <dbReference type="EMBL" id="KAK8962820.1"/>
    </source>
</evidence>
<comment type="caution">
    <text evidence="6">The sequence shown here is derived from an EMBL/GenBank/DDBJ whole genome shotgun (WGS) entry which is preliminary data.</text>
</comment>
<evidence type="ECO:0000256" key="4">
    <source>
        <dbReference type="ARBA" id="ARBA00023136"/>
    </source>
</evidence>
<keyword evidence="2 5" id="KW-0812">Transmembrane</keyword>
<evidence type="ECO:0000256" key="1">
    <source>
        <dbReference type="ARBA" id="ARBA00004141"/>
    </source>
</evidence>
<keyword evidence="3 5" id="KW-1133">Transmembrane helix</keyword>
<keyword evidence="4 5" id="KW-0472">Membrane</keyword>
<accession>A0ABR2MFT7</accession>
<protein>
    <submittedName>
        <fullName evidence="6">CMP-sialic acid transporter 4</fullName>
    </submittedName>
</protein>
<evidence type="ECO:0000256" key="3">
    <source>
        <dbReference type="ARBA" id="ARBA00022989"/>
    </source>
</evidence>
<feature type="transmembrane region" description="Helical" evidence="5">
    <location>
        <begin position="91"/>
        <end position="112"/>
    </location>
</feature>